<dbReference type="Proteomes" id="UP001454086">
    <property type="component" value="Unassembled WGS sequence"/>
</dbReference>
<comment type="function">
    <text evidence="1">The purine nucleoside phosphorylases catalyze the phosphorolytic breakdown of the N-glycosidic bond in the beta-(deoxy)ribonucleoside molecules, with the formation of the corresponding free purine bases and pentose-1-phosphate. Cleaves guanosine, inosine, 2'-deoxyguanosine and 2'-deoxyinosine.</text>
</comment>
<dbReference type="SUPFAM" id="SSF53167">
    <property type="entry name" value="Purine and uridine phosphorylases"/>
    <property type="match status" value="1"/>
</dbReference>
<dbReference type="PANTHER" id="PTHR11904">
    <property type="entry name" value="METHYLTHIOADENOSINE/PURINE NUCLEOSIDE PHOSPHORYLASE"/>
    <property type="match status" value="1"/>
</dbReference>
<comment type="caution">
    <text evidence="9">The sequence shown here is derived from an EMBL/GenBank/DDBJ whole genome shotgun (WGS) entry which is preliminary data.</text>
</comment>
<dbReference type="RefSeq" id="WP_227796689.1">
    <property type="nucleotide sequence ID" value="NZ_JAJFEB010000015.1"/>
</dbReference>
<dbReference type="InterPro" id="IPR035994">
    <property type="entry name" value="Nucleoside_phosphorylase_sf"/>
</dbReference>
<dbReference type="NCBIfam" id="TIGR01700">
    <property type="entry name" value="PNPH"/>
    <property type="match status" value="1"/>
</dbReference>
<proteinExistence type="inferred from homology"/>
<dbReference type="InterPro" id="IPR000845">
    <property type="entry name" value="Nucleoside_phosphorylase_d"/>
</dbReference>
<evidence type="ECO:0000313" key="9">
    <source>
        <dbReference type="EMBL" id="MEQ2426526.1"/>
    </source>
</evidence>
<keyword evidence="4 7" id="KW-0328">Glycosyltransferase</keyword>
<dbReference type="InterPro" id="IPR011270">
    <property type="entry name" value="Pur_Nuc_Pase_Ino/Guo-sp"/>
</dbReference>
<protein>
    <recommendedName>
        <fullName evidence="7">Purine nucleoside phosphorylase</fullName>
        <ecNumber evidence="7">2.4.2.1</ecNumber>
    </recommendedName>
    <alternativeName>
        <fullName evidence="7">Inosine-guanosine phosphorylase</fullName>
    </alternativeName>
</protein>
<comment type="catalytic activity">
    <reaction evidence="6">
        <text>a purine 2'-deoxy-D-ribonucleoside + phosphate = a purine nucleobase + 2-deoxy-alpha-D-ribose 1-phosphate</text>
        <dbReference type="Rhea" id="RHEA:36431"/>
        <dbReference type="ChEBI" id="CHEBI:26386"/>
        <dbReference type="ChEBI" id="CHEBI:43474"/>
        <dbReference type="ChEBI" id="CHEBI:57259"/>
        <dbReference type="ChEBI" id="CHEBI:142361"/>
        <dbReference type="EC" id="2.4.2.1"/>
    </reaction>
</comment>
<dbReference type="NCBIfam" id="NF006054">
    <property type="entry name" value="PRK08202.1"/>
    <property type="match status" value="1"/>
</dbReference>
<dbReference type="CDD" id="cd09009">
    <property type="entry name" value="PNP-EcPNPII_like"/>
    <property type="match status" value="1"/>
</dbReference>
<dbReference type="NCBIfam" id="TIGR01697">
    <property type="entry name" value="PNPH-PUNA-XAPA"/>
    <property type="match status" value="1"/>
</dbReference>
<dbReference type="Gene3D" id="3.40.50.1580">
    <property type="entry name" value="Nucleoside phosphorylase domain"/>
    <property type="match status" value="1"/>
</dbReference>
<evidence type="ECO:0000256" key="5">
    <source>
        <dbReference type="ARBA" id="ARBA00022679"/>
    </source>
</evidence>
<evidence type="ECO:0000256" key="7">
    <source>
        <dbReference type="PIRNR" id="PIRNR000477"/>
    </source>
</evidence>
<organism evidence="9 10">
    <name type="scientific">Enterocloster hominis</name>
    <name type="common">ex Hitch et al. 2024</name>
    <dbReference type="NCBI Taxonomy" id="1917870"/>
    <lineage>
        <taxon>Bacteria</taxon>
        <taxon>Bacillati</taxon>
        <taxon>Bacillota</taxon>
        <taxon>Clostridia</taxon>
        <taxon>Lachnospirales</taxon>
        <taxon>Lachnospiraceae</taxon>
        <taxon>Enterocloster</taxon>
    </lineage>
</organism>
<evidence type="ECO:0000256" key="1">
    <source>
        <dbReference type="ARBA" id="ARBA00002678"/>
    </source>
</evidence>
<evidence type="ECO:0000256" key="6">
    <source>
        <dbReference type="ARBA" id="ARBA00048556"/>
    </source>
</evidence>
<keyword evidence="5 7" id="KW-0808">Transferase</keyword>
<dbReference type="GO" id="GO:0004731">
    <property type="term" value="F:purine-nucleoside phosphorylase activity"/>
    <property type="evidence" value="ECO:0007669"/>
    <property type="project" value="UniProtKB-EC"/>
</dbReference>
<evidence type="ECO:0000256" key="3">
    <source>
        <dbReference type="ARBA" id="ARBA00006751"/>
    </source>
</evidence>
<name>A0ABV1D9U2_9FIRM</name>
<sequence>MKIQNLDYTDAGLMMSALRETVDYIRSRTRKVPEIAMILGSGLGDYASQLENADIIPYEDIPNFPKPTVSGHSGRLFVGEIAGKCIAVMQGRNHYYEGYDTQTITYPVRVLRMLGAGSLILTNACGAVSRHFVPGDLMIIENHLAHFCPPPLRGAHLEELGPRFTDMSRPYDPEYMELARRCAKDMGIRIQQGVYGYWPGPTYETAAEVRAYGVLGADVVGMSTVAEDMVAVNCGMRVLGISCITNMTCIHSSGKTSHDEVIQVMEQISEKTVKLLNRIVEEM</sequence>
<evidence type="ECO:0000259" key="8">
    <source>
        <dbReference type="Pfam" id="PF01048"/>
    </source>
</evidence>
<dbReference type="Pfam" id="PF01048">
    <property type="entry name" value="PNP_UDP_1"/>
    <property type="match status" value="1"/>
</dbReference>
<dbReference type="EMBL" id="JBBMFM010000065">
    <property type="protein sequence ID" value="MEQ2426526.1"/>
    <property type="molecule type" value="Genomic_DNA"/>
</dbReference>
<reference evidence="9 10" key="1">
    <citation type="submission" date="2024-03" db="EMBL/GenBank/DDBJ databases">
        <title>Human intestinal bacterial collection.</title>
        <authorList>
            <person name="Pauvert C."/>
            <person name="Hitch T.C.A."/>
            <person name="Clavel T."/>
        </authorList>
    </citation>
    <scope>NUCLEOTIDE SEQUENCE [LARGE SCALE GENOMIC DNA]</scope>
    <source>
        <strain evidence="9 10">CLA-SR-H021</strain>
    </source>
</reference>
<dbReference type="EC" id="2.4.2.1" evidence="7"/>
<evidence type="ECO:0000256" key="2">
    <source>
        <dbReference type="ARBA" id="ARBA00005058"/>
    </source>
</evidence>
<evidence type="ECO:0000256" key="4">
    <source>
        <dbReference type="ARBA" id="ARBA00022676"/>
    </source>
</evidence>
<accession>A0ABV1D9U2</accession>
<keyword evidence="10" id="KW-1185">Reference proteome</keyword>
<comment type="pathway">
    <text evidence="2 7">Purine metabolism; purine nucleoside salvage.</text>
</comment>
<dbReference type="InterPro" id="IPR011268">
    <property type="entry name" value="Purine_phosphorylase"/>
</dbReference>
<evidence type="ECO:0000313" key="10">
    <source>
        <dbReference type="Proteomes" id="UP001454086"/>
    </source>
</evidence>
<gene>
    <name evidence="9" type="ORF">WMQ36_16255</name>
</gene>
<feature type="domain" description="Nucleoside phosphorylase" evidence="8">
    <location>
        <begin position="35"/>
        <end position="281"/>
    </location>
</feature>
<comment type="similarity">
    <text evidence="3 7">Belongs to the PNP/MTAP phosphorylase family.</text>
</comment>
<dbReference type="PANTHER" id="PTHR11904:SF9">
    <property type="entry name" value="PURINE NUCLEOSIDE PHOSPHORYLASE-RELATED"/>
    <property type="match status" value="1"/>
</dbReference>
<dbReference type="PIRSF" id="PIRSF000477">
    <property type="entry name" value="PurNPase"/>
    <property type="match status" value="1"/>
</dbReference>